<reference evidence="2" key="1">
    <citation type="submission" date="2020-05" db="EMBL/GenBank/DDBJ databases">
        <authorList>
            <person name="Chiriac C."/>
            <person name="Salcher M."/>
            <person name="Ghai R."/>
            <person name="Kavagutti S V."/>
        </authorList>
    </citation>
    <scope>NUCLEOTIDE SEQUENCE</scope>
</reference>
<dbReference type="PANTHER" id="PTHR33823">
    <property type="entry name" value="RNA POLYMERASE-BINDING TRANSCRIPTION FACTOR DKSA-RELATED"/>
    <property type="match status" value="1"/>
</dbReference>
<dbReference type="PANTHER" id="PTHR33823:SF2">
    <property type="entry name" value="RNA POLYMERASE-BINDING TRANSCRIPTION FACTOR DKSA"/>
    <property type="match status" value="1"/>
</dbReference>
<proteinExistence type="predicted"/>
<dbReference type="EMBL" id="CAEZYY010000014">
    <property type="protein sequence ID" value="CAB4754583.1"/>
    <property type="molecule type" value="Genomic_DNA"/>
</dbReference>
<dbReference type="PROSITE" id="PS51128">
    <property type="entry name" value="ZF_DKSA_2"/>
    <property type="match status" value="1"/>
</dbReference>
<name>A0A6J6U7K5_9ZZZZ</name>
<evidence type="ECO:0000256" key="1">
    <source>
        <dbReference type="SAM" id="Coils"/>
    </source>
</evidence>
<keyword evidence="1" id="KW-0175">Coiled coil</keyword>
<dbReference type="AlphaFoldDB" id="A0A6J6U7K5"/>
<protein>
    <submittedName>
        <fullName evidence="2">Unannotated protein</fullName>
    </submittedName>
</protein>
<dbReference type="Gene3D" id="1.20.120.910">
    <property type="entry name" value="DksA, coiled-coil domain"/>
    <property type="match status" value="1"/>
</dbReference>
<accession>A0A6J6U7K5</accession>
<organism evidence="2">
    <name type="scientific">freshwater metagenome</name>
    <dbReference type="NCBI Taxonomy" id="449393"/>
    <lineage>
        <taxon>unclassified sequences</taxon>
        <taxon>metagenomes</taxon>
        <taxon>ecological metagenomes</taxon>
    </lineage>
</organism>
<sequence>MPAKQVAPPEASTPTVKIAERVVSPPTPKLPPLRRIVKKVVAPVYLGPKAIIPKPGVTVTPSKDFDAKFLETQRAVLVEERVQLTGQANRLEDEANSLIEDVEMGDVQFDDESGEGDTMVVERERDLALSAQARQIVSEIDDAIIRVANGTYGYSTLSGSPIPKERLRAIPWATLRVDEKAGGIGRR</sequence>
<gene>
    <name evidence="2" type="ORF">UFOPK2806_01223</name>
</gene>
<evidence type="ECO:0000313" key="2">
    <source>
        <dbReference type="EMBL" id="CAB4754583.1"/>
    </source>
</evidence>
<feature type="coiled-coil region" evidence="1">
    <location>
        <begin position="74"/>
        <end position="101"/>
    </location>
</feature>